<evidence type="ECO:0000313" key="1">
    <source>
        <dbReference type="EMBL" id="BCU02808.1"/>
    </source>
</evidence>
<name>A0A811BM03_9VIRU</name>
<dbReference type="Proteomes" id="UP001253637">
    <property type="component" value="Segment"/>
</dbReference>
<dbReference type="EMBL" id="LC625835">
    <property type="protein sequence ID" value="BCU02808.1"/>
    <property type="molecule type" value="Genomic_DNA"/>
</dbReference>
<protein>
    <recommendedName>
        <fullName evidence="3">Ankyrin repeat domain containing protein</fullName>
    </recommendedName>
</protein>
<proteinExistence type="predicted"/>
<evidence type="ECO:0000313" key="2">
    <source>
        <dbReference type="Proteomes" id="UP001253637"/>
    </source>
</evidence>
<organism evidence="1 2">
    <name type="scientific">Pandoravirus japonicus</name>
    <dbReference type="NCBI Taxonomy" id="2823154"/>
    <lineage>
        <taxon>Viruses</taxon>
        <taxon>Pandoravirus</taxon>
    </lineage>
</organism>
<accession>A0A811BM03</accession>
<evidence type="ECO:0008006" key="3">
    <source>
        <dbReference type="Google" id="ProtNLM"/>
    </source>
</evidence>
<dbReference type="SUPFAM" id="SSF48403">
    <property type="entry name" value="Ankyrin repeat"/>
    <property type="match status" value="1"/>
</dbReference>
<reference evidence="1" key="1">
    <citation type="submission" date="2021-04" db="EMBL/GenBank/DDBJ databases">
        <title>Draft Genome Sequence of Pandoravirus japonicus, Isolated from the Sabaishi River of Niigata, Japan.</title>
        <authorList>
            <person name="Hosokawa N."/>
            <person name="Takahashi H."/>
            <person name="Aoki K."/>
            <person name="Takemura M."/>
        </authorList>
    </citation>
    <scope>NUCLEOTIDE SEQUENCE</scope>
</reference>
<dbReference type="InterPro" id="IPR036770">
    <property type="entry name" value="Ankyrin_rpt-contain_sf"/>
</dbReference>
<sequence length="361" mass="38436">MYDPSSMDVTALDMDDSGLGLDSLPPEIIEMILRSAGPFAAARAARASRHMAGVAREAAKQENKITAQELCDDYETCLREFLLAAAEDDADTVEYIIASGAIDPRRPLIASVSALPRPPSDPEKGDAYVLLRTAPPSTEGWTPLAAAAAYGAPAVIARLASIGVRPQPTAETLINGLLHRGWQLHFAAPVIRGVKALTGTYPRTSPLDPADQNPLTALREYAVERARVRTGHALNRVPALNPRATDAAFFDTDVLPIAETLLEAGYSPGERAQSAVGEIRHTPSEMDLLVQALRESERPMGALKRLGTVGSLVATRRALIRAVLQGLLDVYEEQGAGAPAGAGSLVRIVPSVDAMEWEGQI</sequence>